<dbReference type="InterPro" id="IPR014729">
    <property type="entry name" value="Rossmann-like_a/b/a_fold"/>
</dbReference>
<keyword evidence="5 12" id="KW-0436">Ligase</keyword>
<evidence type="ECO:0000256" key="2">
    <source>
        <dbReference type="ARBA" id="ARBA00008258"/>
    </source>
</evidence>
<dbReference type="Gene3D" id="1.10.730.10">
    <property type="entry name" value="Isoleucyl-tRNA Synthetase, Domain 1"/>
    <property type="match status" value="1"/>
</dbReference>
<dbReference type="EMBL" id="CP036434">
    <property type="protein sequence ID" value="QDV07780.1"/>
    <property type="molecule type" value="Genomic_DNA"/>
</dbReference>
<organism evidence="15 16">
    <name type="scientific">Saltatorellus ferox</name>
    <dbReference type="NCBI Taxonomy" id="2528018"/>
    <lineage>
        <taxon>Bacteria</taxon>
        <taxon>Pseudomonadati</taxon>
        <taxon>Planctomycetota</taxon>
        <taxon>Planctomycetia</taxon>
        <taxon>Planctomycetia incertae sedis</taxon>
        <taxon>Saltatorellus</taxon>
    </lineage>
</organism>
<reference evidence="15 16" key="1">
    <citation type="submission" date="2019-02" db="EMBL/GenBank/DDBJ databases">
        <title>Deep-cultivation of Planctomycetes and their phenomic and genomic characterization uncovers novel biology.</title>
        <authorList>
            <person name="Wiegand S."/>
            <person name="Jogler M."/>
            <person name="Boedeker C."/>
            <person name="Pinto D."/>
            <person name="Vollmers J."/>
            <person name="Rivas-Marin E."/>
            <person name="Kohn T."/>
            <person name="Peeters S.H."/>
            <person name="Heuer A."/>
            <person name="Rast P."/>
            <person name="Oberbeckmann S."/>
            <person name="Bunk B."/>
            <person name="Jeske O."/>
            <person name="Meyerdierks A."/>
            <person name="Storesund J.E."/>
            <person name="Kallscheuer N."/>
            <person name="Luecker S."/>
            <person name="Lage O.M."/>
            <person name="Pohl T."/>
            <person name="Merkel B.J."/>
            <person name="Hornburger P."/>
            <person name="Mueller R.-W."/>
            <person name="Bruemmer F."/>
            <person name="Labrenz M."/>
            <person name="Spormann A.M."/>
            <person name="Op den Camp H."/>
            <person name="Overmann J."/>
            <person name="Amann R."/>
            <person name="Jetten M.S.M."/>
            <person name="Mascher T."/>
            <person name="Medema M.H."/>
            <person name="Devos D.P."/>
            <person name="Kaster A.-K."/>
            <person name="Ovreas L."/>
            <person name="Rohde M."/>
            <person name="Galperin M.Y."/>
            <person name="Jogler C."/>
        </authorList>
    </citation>
    <scope>NUCLEOTIDE SEQUENCE [LARGE SCALE GENOMIC DNA]</scope>
    <source>
        <strain evidence="15 16">Poly30</strain>
    </source>
</reference>
<evidence type="ECO:0000256" key="4">
    <source>
        <dbReference type="ARBA" id="ARBA00018753"/>
    </source>
</evidence>
<dbReference type="InterPro" id="IPR023458">
    <property type="entry name" value="Met-tRNA_ligase_1"/>
</dbReference>
<dbReference type="GO" id="GO:0005524">
    <property type="term" value="F:ATP binding"/>
    <property type="evidence" value="ECO:0007669"/>
    <property type="project" value="UniProtKB-KW"/>
</dbReference>
<evidence type="ECO:0000256" key="9">
    <source>
        <dbReference type="ARBA" id="ARBA00023146"/>
    </source>
</evidence>
<dbReference type="PANTHER" id="PTHR45765">
    <property type="entry name" value="METHIONINE--TRNA LIGASE"/>
    <property type="match status" value="1"/>
</dbReference>
<dbReference type="EC" id="6.1.1.10" evidence="3"/>
<comment type="catalytic activity">
    <reaction evidence="11">
        <text>tRNA(Met) + L-methionine + ATP = L-methionyl-tRNA(Met) + AMP + diphosphate</text>
        <dbReference type="Rhea" id="RHEA:13481"/>
        <dbReference type="Rhea" id="RHEA-COMP:9667"/>
        <dbReference type="Rhea" id="RHEA-COMP:9698"/>
        <dbReference type="ChEBI" id="CHEBI:30616"/>
        <dbReference type="ChEBI" id="CHEBI:33019"/>
        <dbReference type="ChEBI" id="CHEBI:57844"/>
        <dbReference type="ChEBI" id="CHEBI:78442"/>
        <dbReference type="ChEBI" id="CHEBI:78530"/>
        <dbReference type="ChEBI" id="CHEBI:456215"/>
        <dbReference type="EC" id="6.1.1.10"/>
    </reaction>
</comment>
<feature type="domain" description="Methionyl-tRNA synthetase anticodon-binding" evidence="14">
    <location>
        <begin position="434"/>
        <end position="517"/>
    </location>
</feature>
<sequence>MSRTLVTSALLYANGPLHFGHIAGAYLPADIYTRALRMAGEDVLAVSGSDDHGVAITIAAEKAGEDYASYVAGWNARMRETFAALDIRYDIVSGTSTSPPHADLSREFFERLDANGYLKERTTDQLYCATDEMFLADRYVQGTCYVCGHTPARGDECPSCGTWIDPLKLKEPSCKICGTAPETRSTTHWYLDLPKLRDEKIGAWIKGHEWKSNVAGFIENLLEDVPERAITRDMKWGVSLPASVGERGEGKVLYVWFDAPIGYISFTKELMVERGTPDAWKDWWQSEDTSLVHFIGKDNIPFHCLVFPSMLYGAKDGYVLPAHVPANEFYNLKGGKFSTSEGNAFDIPNFVEQYGADVTRFYLCSSMPETADSEFSMELFIQTANTALAGTIGNLAQRVLKFIDKNAEGKIPAIHDDHRAEMDACILNECGAIEDPVEHIRAFRFRRAAEAIVQNAAVGNRFIDQMAPWALRKEDPVKGESSLATLCEWLSWTARWMAPIMPTKAQELWSMLGQQGQVLDQPAPGLPRAETWRTLRAGTPLGEIVAMFPRLELPETE</sequence>
<gene>
    <name evidence="15" type="primary">metG</name>
    <name evidence="15" type="ORF">Poly30_33130</name>
</gene>
<evidence type="ECO:0000256" key="3">
    <source>
        <dbReference type="ARBA" id="ARBA00012838"/>
    </source>
</evidence>
<evidence type="ECO:0000256" key="7">
    <source>
        <dbReference type="ARBA" id="ARBA00022840"/>
    </source>
</evidence>
<dbReference type="Proteomes" id="UP000320390">
    <property type="component" value="Chromosome"/>
</dbReference>
<keyword evidence="9 12" id="KW-0030">Aminoacyl-tRNA synthetase</keyword>
<accession>A0A518EUK8</accession>
<proteinExistence type="inferred from homology"/>
<keyword evidence="7 12" id="KW-0067">ATP-binding</keyword>
<evidence type="ECO:0000313" key="16">
    <source>
        <dbReference type="Proteomes" id="UP000320390"/>
    </source>
</evidence>
<keyword evidence="6 12" id="KW-0547">Nucleotide-binding</keyword>
<dbReference type="RefSeq" id="WP_419190255.1">
    <property type="nucleotide sequence ID" value="NZ_CP036434.1"/>
</dbReference>
<dbReference type="CDD" id="cd07957">
    <property type="entry name" value="Anticodon_Ia_Met"/>
    <property type="match status" value="1"/>
</dbReference>
<keyword evidence="8 12" id="KW-0648">Protein biosynthesis</keyword>
<dbReference type="SUPFAM" id="SSF57770">
    <property type="entry name" value="Methionyl-tRNA synthetase (MetRS), Zn-domain"/>
    <property type="match status" value="1"/>
</dbReference>
<comment type="similarity">
    <text evidence="2">Belongs to the class-I aminoacyl-tRNA synthetase family. MetG type 1 subfamily.</text>
</comment>
<dbReference type="GO" id="GO:0005829">
    <property type="term" value="C:cytosol"/>
    <property type="evidence" value="ECO:0007669"/>
    <property type="project" value="TreeGrafter"/>
</dbReference>
<feature type="domain" description="Methionyl/Leucyl tRNA synthetase" evidence="13">
    <location>
        <begin position="5"/>
        <end position="400"/>
    </location>
</feature>
<evidence type="ECO:0000256" key="6">
    <source>
        <dbReference type="ARBA" id="ARBA00022741"/>
    </source>
</evidence>
<evidence type="ECO:0000256" key="12">
    <source>
        <dbReference type="RuleBase" id="RU363039"/>
    </source>
</evidence>
<dbReference type="InterPro" id="IPR033911">
    <property type="entry name" value="MetRS_core"/>
</dbReference>
<dbReference type="Gene3D" id="2.20.28.20">
    <property type="entry name" value="Methionyl-tRNA synthetase, Zn-domain"/>
    <property type="match status" value="1"/>
</dbReference>
<evidence type="ECO:0000256" key="10">
    <source>
        <dbReference type="ARBA" id="ARBA00030904"/>
    </source>
</evidence>
<name>A0A518EUK8_9BACT</name>
<evidence type="ECO:0000259" key="14">
    <source>
        <dbReference type="Pfam" id="PF19303"/>
    </source>
</evidence>
<dbReference type="GO" id="GO:0006431">
    <property type="term" value="P:methionyl-tRNA aminoacylation"/>
    <property type="evidence" value="ECO:0007669"/>
    <property type="project" value="InterPro"/>
</dbReference>
<dbReference type="PANTHER" id="PTHR45765:SF1">
    <property type="entry name" value="METHIONINE--TRNA LIGASE, CYTOPLASMIC"/>
    <property type="match status" value="1"/>
</dbReference>
<evidence type="ECO:0000256" key="11">
    <source>
        <dbReference type="ARBA" id="ARBA00047364"/>
    </source>
</evidence>
<evidence type="ECO:0000256" key="8">
    <source>
        <dbReference type="ARBA" id="ARBA00022917"/>
    </source>
</evidence>
<protein>
    <recommendedName>
        <fullName evidence="4">Methionine--tRNA ligase</fullName>
        <ecNumber evidence="3">6.1.1.10</ecNumber>
    </recommendedName>
    <alternativeName>
        <fullName evidence="10">Methionyl-tRNA synthetase</fullName>
    </alternativeName>
</protein>
<dbReference type="InterPro" id="IPR041872">
    <property type="entry name" value="Anticodon_Met"/>
</dbReference>
<dbReference type="CDD" id="cd00814">
    <property type="entry name" value="MetRS_core"/>
    <property type="match status" value="1"/>
</dbReference>
<evidence type="ECO:0000313" key="15">
    <source>
        <dbReference type="EMBL" id="QDV07780.1"/>
    </source>
</evidence>
<evidence type="ECO:0000256" key="1">
    <source>
        <dbReference type="ARBA" id="ARBA00003314"/>
    </source>
</evidence>
<dbReference type="AlphaFoldDB" id="A0A518EUK8"/>
<dbReference type="GO" id="GO:0004825">
    <property type="term" value="F:methionine-tRNA ligase activity"/>
    <property type="evidence" value="ECO:0007669"/>
    <property type="project" value="UniProtKB-EC"/>
</dbReference>
<dbReference type="Pfam" id="PF19303">
    <property type="entry name" value="Anticodon_3"/>
    <property type="match status" value="1"/>
</dbReference>
<dbReference type="InterPro" id="IPR015413">
    <property type="entry name" value="Methionyl/Leucyl_tRNA_Synth"/>
</dbReference>
<keyword evidence="16" id="KW-1185">Reference proteome</keyword>
<dbReference type="Gene3D" id="3.40.50.620">
    <property type="entry name" value="HUPs"/>
    <property type="match status" value="1"/>
</dbReference>
<dbReference type="InterPro" id="IPR009080">
    <property type="entry name" value="tRNAsynth_Ia_anticodon-bd"/>
</dbReference>
<evidence type="ECO:0000256" key="5">
    <source>
        <dbReference type="ARBA" id="ARBA00022598"/>
    </source>
</evidence>
<dbReference type="SUPFAM" id="SSF47323">
    <property type="entry name" value="Anticodon-binding domain of a subclass of class I aminoacyl-tRNA synthetases"/>
    <property type="match status" value="1"/>
</dbReference>
<dbReference type="Pfam" id="PF09334">
    <property type="entry name" value="tRNA-synt_1g"/>
    <property type="match status" value="1"/>
</dbReference>
<dbReference type="NCBIfam" id="TIGR00398">
    <property type="entry name" value="metG"/>
    <property type="match status" value="1"/>
</dbReference>
<dbReference type="InterPro" id="IPR014758">
    <property type="entry name" value="Met-tRNA_synth"/>
</dbReference>
<comment type="function">
    <text evidence="1">Is required not only for elongation of protein synthesis but also for the initiation of all mRNA translation through initiator tRNA(fMet) aminoacylation.</text>
</comment>
<dbReference type="SUPFAM" id="SSF52374">
    <property type="entry name" value="Nucleotidylyl transferase"/>
    <property type="match status" value="1"/>
</dbReference>
<dbReference type="PRINTS" id="PR01041">
    <property type="entry name" value="TRNASYNTHMET"/>
</dbReference>
<evidence type="ECO:0000259" key="13">
    <source>
        <dbReference type="Pfam" id="PF09334"/>
    </source>
</evidence>
<dbReference type="InterPro" id="IPR029038">
    <property type="entry name" value="MetRS_Zn"/>
</dbReference>